<dbReference type="RefSeq" id="WP_263253087.1">
    <property type="nucleotide sequence ID" value="NZ_BAABLT010000010.1"/>
</dbReference>
<organism evidence="2 3">
    <name type="scientific">Saccharopolyspora rosea</name>
    <dbReference type="NCBI Taxonomy" id="524884"/>
    <lineage>
        <taxon>Bacteria</taxon>
        <taxon>Bacillati</taxon>
        <taxon>Actinomycetota</taxon>
        <taxon>Actinomycetes</taxon>
        <taxon>Pseudonocardiales</taxon>
        <taxon>Pseudonocardiaceae</taxon>
        <taxon>Saccharopolyspora</taxon>
    </lineage>
</organism>
<sequence length="130" mass="14600">MTSISPAFSERDFRKASASNPDRQCVRVARRDGWVEVRDDKTVFGAPDDVRLVFTEAQFDDFLTGVRSGRATGRCLEMLRRDDGTYVFRSTLDHNSAELVFTEAEVNAFLDGVNRGEFDRFPAQELAVGA</sequence>
<proteinExistence type="predicted"/>
<accession>A0ABW3FU74</accession>
<name>A0ABW3FU74_9PSEU</name>
<evidence type="ECO:0000313" key="3">
    <source>
        <dbReference type="Proteomes" id="UP001597018"/>
    </source>
</evidence>
<dbReference type="EMBL" id="JBHTIW010000012">
    <property type="protein sequence ID" value="MFD0921318.1"/>
    <property type="molecule type" value="Genomic_DNA"/>
</dbReference>
<evidence type="ECO:0000313" key="2">
    <source>
        <dbReference type="EMBL" id="MFD0921318.1"/>
    </source>
</evidence>
<gene>
    <name evidence="2" type="ORF">ACFQ16_16340</name>
</gene>
<evidence type="ECO:0000259" key="1">
    <source>
        <dbReference type="Pfam" id="PF04149"/>
    </source>
</evidence>
<dbReference type="Pfam" id="PF04149">
    <property type="entry name" value="DUF397"/>
    <property type="match status" value="1"/>
</dbReference>
<dbReference type="InterPro" id="IPR007278">
    <property type="entry name" value="DUF397"/>
</dbReference>
<dbReference type="Proteomes" id="UP001597018">
    <property type="component" value="Unassembled WGS sequence"/>
</dbReference>
<comment type="caution">
    <text evidence="2">The sequence shown here is derived from an EMBL/GenBank/DDBJ whole genome shotgun (WGS) entry which is preliminary data.</text>
</comment>
<reference evidence="3" key="1">
    <citation type="journal article" date="2019" name="Int. J. Syst. Evol. Microbiol.">
        <title>The Global Catalogue of Microorganisms (GCM) 10K type strain sequencing project: providing services to taxonomists for standard genome sequencing and annotation.</title>
        <authorList>
            <consortium name="The Broad Institute Genomics Platform"/>
            <consortium name="The Broad Institute Genome Sequencing Center for Infectious Disease"/>
            <person name="Wu L."/>
            <person name="Ma J."/>
        </authorList>
    </citation>
    <scope>NUCLEOTIDE SEQUENCE [LARGE SCALE GENOMIC DNA]</scope>
    <source>
        <strain evidence="3">CCUG 56401</strain>
    </source>
</reference>
<feature type="domain" description="DUF397" evidence="1">
    <location>
        <begin position="13"/>
        <end position="67"/>
    </location>
</feature>
<keyword evidence="3" id="KW-1185">Reference proteome</keyword>
<protein>
    <submittedName>
        <fullName evidence="2">DUF397 domain-containing protein</fullName>
    </submittedName>
</protein>